<dbReference type="Proteomes" id="UP000640426">
    <property type="component" value="Unassembled WGS sequence"/>
</dbReference>
<sequence length="561" mass="60675">MVRPRNDVSVTHPVRKRRQFALMTSALSGMLLLSACGGASGGAVESAPVTVVPAGTSTPVPAATPTPTATPTATPTSVATQPVGAPSARDRLGINVVGVSYYGGEPTFANQLFGLRWLVPSAGWGGISYDRLRADGFPKVVDGSAAAPGVVSILNPPAEAKTTATAVTRCTWQGTGSVGVGGYPKDQRSGDHLLEFRWVQAINDDNRVWFEISKSDASDPIRAVDCRLTTESTNAYFSPSLLAHLKPFGLLRFLDMSAANSNPGSVTWSARSLPGDLVQRGTDGMAIENMLALANANGSSPWFTVPWNADADYHRRMAQLVHDTLPAGRPVYVEISNEVWNYSFGQAGQAEREGLDRKLSDNRFQANIYRYAQKITEVMPIWTEVFKDRPGDLVRVAATQADNAWVGANIFEWNNGAAVSQVDAIAIAPYFKIDTGQLTGDNDANMTALAAEAKRQVAVKSAEYKALANKWGKRLVAYEGGQHQIDPDNQARLTTMNRDPRMQYIYKQYLTDWNALTGDVFTLYNATGPISRYGAWGLREYSGQPLSATPKLRGVLEFAGY</sequence>
<name>A0ABS0XTK5_9SPHN</name>
<evidence type="ECO:0008006" key="5">
    <source>
        <dbReference type="Google" id="ProtNLM"/>
    </source>
</evidence>
<accession>A0ABS0XTK5</accession>
<protein>
    <recommendedName>
        <fullName evidence="5">Cellulose-binding protein</fullName>
    </recommendedName>
</protein>
<dbReference type="EMBL" id="JAELXS010000011">
    <property type="protein sequence ID" value="MBJ6123384.1"/>
    <property type="molecule type" value="Genomic_DNA"/>
</dbReference>
<comment type="caution">
    <text evidence="3">The sequence shown here is derived from an EMBL/GenBank/DDBJ whole genome shotgun (WGS) entry which is preliminary data.</text>
</comment>
<proteinExistence type="predicted"/>
<gene>
    <name evidence="3" type="ORF">JAO74_16475</name>
</gene>
<evidence type="ECO:0000256" key="1">
    <source>
        <dbReference type="SAM" id="MobiDB-lite"/>
    </source>
</evidence>
<feature type="compositionally biased region" description="Low complexity" evidence="1">
    <location>
        <begin position="57"/>
        <end position="83"/>
    </location>
</feature>
<organism evidence="3 4">
    <name type="scientific">Sphingomonas mollis</name>
    <dbReference type="NCBI Taxonomy" id="2795726"/>
    <lineage>
        <taxon>Bacteria</taxon>
        <taxon>Pseudomonadati</taxon>
        <taxon>Pseudomonadota</taxon>
        <taxon>Alphaproteobacteria</taxon>
        <taxon>Sphingomonadales</taxon>
        <taxon>Sphingomonadaceae</taxon>
        <taxon>Sphingomonas</taxon>
    </lineage>
</organism>
<reference evidence="4" key="1">
    <citation type="submission" date="2020-12" db="EMBL/GenBank/DDBJ databases">
        <title>Hymenobacter sp.</title>
        <authorList>
            <person name="Kim M.K."/>
        </authorList>
    </citation>
    <scope>NUCLEOTIDE SEQUENCE [LARGE SCALE GENOMIC DNA]</scope>
    <source>
        <strain evidence="4">BT553</strain>
    </source>
</reference>
<evidence type="ECO:0000313" key="4">
    <source>
        <dbReference type="Proteomes" id="UP000640426"/>
    </source>
</evidence>
<feature type="region of interest" description="Disordered" evidence="1">
    <location>
        <begin position="57"/>
        <end position="85"/>
    </location>
</feature>
<dbReference type="RefSeq" id="WP_199040698.1">
    <property type="nucleotide sequence ID" value="NZ_JAELXS010000011.1"/>
</dbReference>
<evidence type="ECO:0000256" key="2">
    <source>
        <dbReference type="SAM" id="SignalP"/>
    </source>
</evidence>
<keyword evidence="2" id="KW-0732">Signal</keyword>
<feature type="chain" id="PRO_5046658681" description="Cellulose-binding protein" evidence="2">
    <location>
        <begin position="40"/>
        <end position="561"/>
    </location>
</feature>
<keyword evidence="4" id="KW-1185">Reference proteome</keyword>
<feature type="signal peptide" evidence="2">
    <location>
        <begin position="1"/>
        <end position="39"/>
    </location>
</feature>
<evidence type="ECO:0000313" key="3">
    <source>
        <dbReference type="EMBL" id="MBJ6123384.1"/>
    </source>
</evidence>